<keyword evidence="3" id="KW-1185">Reference proteome</keyword>
<feature type="compositionally biased region" description="Polar residues" evidence="1">
    <location>
        <begin position="1"/>
        <end position="10"/>
    </location>
</feature>
<feature type="compositionally biased region" description="Polar residues" evidence="1">
    <location>
        <begin position="588"/>
        <end position="601"/>
    </location>
</feature>
<protein>
    <submittedName>
        <fullName evidence="2">Uncharacterized protein</fullName>
    </submittedName>
</protein>
<feature type="compositionally biased region" description="Low complexity" evidence="1">
    <location>
        <begin position="476"/>
        <end position="486"/>
    </location>
</feature>
<sequence length="709" mass="78785">MSTTSTSMVEHNQPPSTSEPSSPSSMDRLLILAAVSQRAQREQTGTSPLEEEESSVSLVSNDSTCIDLTAANAASKNTAIRDGTQLICKGAVDFPPKKRSSLLFSEATNTALADPTTFTLNENEDIMVQLHRNGLDQVKIPPLHGSEEPLPPAPVSHNMKRKVSEGNRGAMTHGGHLHTPSGALSKSRPQANNGREGREGFLPKIVTGGTSPRSNRQRRIVMPPSSSFSTLPAPPLGRNGNGYQDNIVVGGGAPSTQIGGHDNHKQIMSMSMNGLSSPNLMLLMQRQQRARGRLNGLLCGTVAGEDGPNPQMQSQKRQKKVLLKDQGTLKNPKKDAPSWSSMPSAGFSAPNPNRMFYNMTSGGPQQMQHRQKAKMQTLIVLDEDEGPTKKKRKKKDTNSRAATAHGAPKCNTTKDGKPIVFPNQDIFSEILRKKAKSSPEEAEALAKQMMVPFYNNWKEEKSKRKRPATLTRTKEAAAAPPTSAAAVAPQELAAQIAPNYSKWRDHEAPSMSAATAARRQSTKWNPSLSVEKAESGFMYQDQEESLMIQNRLLQMERTVLEEQNQKRLQKYLQQQQRRTQDVSLERMPSNSSTQAYNRSNLPTPLPRLSAARQMAHQQDVAHFSQDDPNLQVKLSLLELENQLRAEEHDLILQSSQRQMSELHQHAVQLEERMKLSEMDFMRERKRMVNMQTVNRLRLQADELEKRLMM</sequence>
<feature type="region of interest" description="Disordered" evidence="1">
    <location>
        <begin position="301"/>
        <end position="417"/>
    </location>
</feature>
<feature type="compositionally biased region" description="Polar residues" evidence="1">
    <location>
        <begin position="182"/>
        <end position="193"/>
    </location>
</feature>
<dbReference type="AlphaFoldDB" id="A0AAD8XV97"/>
<evidence type="ECO:0000256" key="1">
    <source>
        <dbReference type="SAM" id="MobiDB-lite"/>
    </source>
</evidence>
<evidence type="ECO:0000313" key="2">
    <source>
        <dbReference type="EMBL" id="KAK1733981.1"/>
    </source>
</evidence>
<comment type="caution">
    <text evidence="2">The sequence shown here is derived from an EMBL/GenBank/DDBJ whole genome shotgun (WGS) entry which is preliminary data.</text>
</comment>
<gene>
    <name evidence="2" type="ORF">QTG54_015239</name>
</gene>
<feature type="region of interest" description="Disordered" evidence="1">
    <location>
        <begin position="570"/>
        <end position="601"/>
    </location>
</feature>
<dbReference type="EMBL" id="JATAAI010000042">
    <property type="protein sequence ID" value="KAK1733981.1"/>
    <property type="molecule type" value="Genomic_DNA"/>
</dbReference>
<accession>A0AAD8XV97</accession>
<reference evidence="2" key="1">
    <citation type="submission" date="2023-06" db="EMBL/GenBank/DDBJ databases">
        <title>Survivors Of The Sea: Transcriptome response of Skeletonema marinoi to long-term dormancy.</title>
        <authorList>
            <person name="Pinder M.I.M."/>
            <person name="Kourtchenko O."/>
            <person name="Robertson E.K."/>
            <person name="Larsson T."/>
            <person name="Maumus F."/>
            <person name="Osuna-Cruz C.M."/>
            <person name="Vancaester E."/>
            <person name="Stenow R."/>
            <person name="Vandepoele K."/>
            <person name="Ploug H."/>
            <person name="Bruchert V."/>
            <person name="Godhe A."/>
            <person name="Topel M."/>
        </authorList>
    </citation>
    <scope>NUCLEOTIDE SEQUENCE</scope>
    <source>
        <strain evidence="2">R05AC</strain>
    </source>
</reference>
<feature type="region of interest" description="Disordered" evidence="1">
    <location>
        <begin position="1"/>
        <end position="28"/>
    </location>
</feature>
<feature type="region of interest" description="Disordered" evidence="1">
    <location>
        <begin position="166"/>
        <end position="243"/>
    </location>
</feature>
<proteinExistence type="predicted"/>
<feature type="compositionally biased region" description="Polar residues" evidence="1">
    <location>
        <begin position="358"/>
        <end position="368"/>
    </location>
</feature>
<organism evidence="2 3">
    <name type="scientific">Skeletonema marinoi</name>
    <dbReference type="NCBI Taxonomy" id="267567"/>
    <lineage>
        <taxon>Eukaryota</taxon>
        <taxon>Sar</taxon>
        <taxon>Stramenopiles</taxon>
        <taxon>Ochrophyta</taxon>
        <taxon>Bacillariophyta</taxon>
        <taxon>Coscinodiscophyceae</taxon>
        <taxon>Thalassiosirophycidae</taxon>
        <taxon>Thalassiosirales</taxon>
        <taxon>Skeletonemataceae</taxon>
        <taxon>Skeletonema</taxon>
        <taxon>Skeletonema marinoi-dohrnii complex</taxon>
    </lineage>
</organism>
<feature type="compositionally biased region" description="Low complexity" evidence="1">
    <location>
        <begin position="14"/>
        <end position="25"/>
    </location>
</feature>
<dbReference type="Proteomes" id="UP001224775">
    <property type="component" value="Unassembled WGS sequence"/>
</dbReference>
<evidence type="ECO:0000313" key="3">
    <source>
        <dbReference type="Proteomes" id="UP001224775"/>
    </source>
</evidence>
<feature type="region of interest" description="Disordered" evidence="1">
    <location>
        <begin position="460"/>
        <end position="486"/>
    </location>
</feature>
<feature type="region of interest" description="Disordered" evidence="1">
    <location>
        <begin position="37"/>
        <end position="56"/>
    </location>
</feature>
<name>A0AAD8XV97_9STRA</name>